<dbReference type="AlphaFoldDB" id="A0A6I6LPN4"/>
<dbReference type="Gene3D" id="3.40.50.1820">
    <property type="entry name" value="alpha/beta hydrolase"/>
    <property type="match status" value="1"/>
</dbReference>
<proteinExistence type="predicted"/>
<dbReference type="PRINTS" id="PR00412">
    <property type="entry name" value="EPOXHYDRLASE"/>
</dbReference>
<name>A0A6I6LPN4_STUST</name>
<accession>A0A6I6LPN4</accession>
<protein>
    <submittedName>
        <fullName evidence="3">Alpha/beta fold hydrolase</fullName>
    </submittedName>
</protein>
<dbReference type="EMBL" id="CP046902">
    <property type="protein sequence ID" value="QGZ30326.1"/>
    <property type="molecule type" value="Genomic_DNA"/>
</dbReference>
<dbReference type="OrthoDB" id="9780765at2"/>
<organism evidence="3 4">
    <name type="scientific">Stutzerimonas stutzeri</name>
    <name type="common">Pseudomonas stutzeri</name>
    <dbReference type="NCBI Taxonomy" id="316"/>
    <lineage>
        <taxon>Bacteria</taxon>
        <taxon>Pseudomonadati</taxon>
        <taxon>Pseudomonadota</taxon>
        <taxon>Gammaproteobacteria</taxon>
        <taxon>Pseudomonadales</taxon>
        <taxon>Pseudomonadaceae</taxon>
        <taxon>Stutzerimonas</taxon>
    </lineage>
</organism>
<dbReference type="Proteomes" id="UP000438983">
    <property type="component" value="Chromosome"/>
</dbReference>
<keyword evidence="1 3" id="KW-0378">Hydrolase</keyword>
<evidence type="ECO:0000256" key="1">
    <source>
        <dbReference type="ARBA" id="ARBA00022801"/>
    </source>
</evidence>
<feature type="domain" description="AB hydrolase-1" evidence="2">
    <location>
        <begin position="24"/>
        <end position="274"/>
    </location>
</feature>
<evidence type="ECO:0000313" key="3">
    <source>
        <dbReference type="EMBL" id="QGZ30326.1"/>
    </source>
</evidence>
<reference evidence="3 4" key="1">
    <citation type="submission" date="2019-12" db="EMBL/GenBank/DDBJ databases">
        <title>Complete genome sequence of Pseudomonas stutzeri.</title>
        <authorList>
            <person name="Lim S.R."/>
            <person name="Kim J.H."/>
        </authorList>
    </citation>
    <scope>NUCLEOTIDE SEQUENCE [LARGE SCALE GENOMIC DNA]</scope>
    <source>
        <strain evidence="3 4">PM101005</strain>
    </source>
</reference>
<evidence type="ECO:0000259" key="2">
    <source>
        <dbReference type="Pfam" id="PF00561"/>
    </source>
</evidence>
<sequence>MKTIRAGVLDVAYLDVGPVNGSSVILLHGFPYDVRAYEKVVERLTALGMRCFVPYLRGFGPTRFIDADTVRSGEQAALGADLISFMDALDISNPILAGYDWGGRAACVVSALWPERVRGLVSCGTGYNIQSIRHAAFPAAPEAEKLLWYQYYLHSARGYEGLKKYRDEFCHLLWRSWSPTWDFSKEEFSLTAKSFDNPDFVDVVTHSYRHRFGLVTGDPGYSLIESKLAELPEIIVPAVVIEGEEDGVTPPQLDFHIERFAALRKLVKAPGVGHNYPQEAPVVFSDAVISLAID</sequence>
<dbReference type="PANTHER" id="PTHR43329">
    <property type="entry name" value="EPOXIDE HYDROLASE"/>
    <property type="match status" value="1"/>
</dbReference>
<dbReference type="SUPFAM" id="SSF53474">
    <property type="entry name" value="alpha/beta-Hydrolases"/>
    <property type="match status" value="1"/>
</dbReference>
<dbReference type="InterPro" id="IPR000073">
    <property type="entry name" value="AB_hydrolase_1"/>
</dbReference>
<dbReference type="InterPro" id="IPR029058">
    <property type="entry name" value="AB_hydrolase_fold"/>
</dbReference>
<gene>
    <name evidence="3" type="ORF">GQA94_09745</name>
</gene>
<evidence type="ECO:0000313" key="4">
    <source>
        <dbReference type="Proteomes" id="UP000438983"/>
    </source>
</evidence>
<dbReference type="Pfam" id="PF00561">
    <property type="entry name" value="Abhydrolase_1"/>
    <property type="match status" value="1"/>
</dbReference>
<dbReference type="GO" id="GO:0016787">
    <property type="term" value="F:hydrolase activity"/>
    <property type="evidence" value="ECO:0007669"/>
    <property type="project" value="UniProtKB-KW"/>
</dbReference>
<dbReference type="InterPro" id="IPR000639">
    <property type="entry name" value="Epox_hydrolase-like"/>
</dbReference>